<evidence type="ECO:0000256" key="1">
    <source>
        <dbReference type="ARBA" id="ARBA00004141"/>
    </source>
</evidence>
<accession>A0A099NKH1</accession>
<evidence type="ECO:0000313" key="6">
    <source>
        <dbReference type="EMBL" id="KGK32416.1"/>
    </source>
</evidence>
<reference evidence="7" key="1">
    <citation type="journal article" date="2014" name="Microb. Cell Fact.">
        <title>Exploiting Issatchenkia orientalis SD108 for succinic acid production.</title>
        <authorList>
            <person name="Xiao H."/>
            <person name="Shao Z."/>
            <person name="Jiang Y."/>
            <person name="Dole S."/>
            <person name="Zhao H."/>
        </authorList>
    </citation>
    <scope>NUCLEOTIDE SEQUENCE [LARGE SCALE GENOMIC DNA]</scope>
    <source>
        <strain evidence="7">SD108</strain>
    </source>
</reference>
<dbReference type="EMBL" id="JQFK01002290">
    <property type="protein sequence ID" value="KGK32416.1"/>
    <property type="molecule type" value="Genomic_DNA"/>
</dbReference>
<protein>
    <submittedName>
        <fullName evidence="6">Uncharacterized protein</fullName>
    </submittedName>
</protein>
<proteinExistence type="predicted"/>
<gene>
    <name evidence="6" type="ORF">JL09_g6977</name>
</gene>
<keyword evidence="2 5" id="KW-0812">Transmembrane</keyword>
<feature type="non-terminal residue" evidence="6">
    <location>
        <position position="33"/>
    </location>
</feature>
<dbReference type="Proteomes" id="UP000029867">
    <property type="component" value="Unassembled WGS sequence"/>
</dbReference>
<keyword evidence="4 5" id="KW-0472">Membrane</keyword>
<evidence type="ECO:0000313" key="7">
    <source>
        <dbReference type="Proteomes" id="UP000029867"/>
    </source>
</evidence>
<dbReference type="GO" id="GO:0016020">
    <property type="term" value="C:membrane"/>
    <property type="evidence" value="ECO:0007669"/>
    <property type="project" value="UniProtKB-SubCell"/>
</dbReference>
<dbReference type="InterPro" id="IPR023271">
    <property type="entry name" value="Aquaporin-like"/>
</dbReference>
<sequence length="33" mass="3834">MVKPLHVKFLMIFLPIFTFVSMGFSHAVADMFM</sequence>
<feature type="transmembrane region" description="Helical" evidence="5">
    <location>
        <begin position="9"/>
        <end position="29"/>
    </location>
</feature>
<evidence type="ECO:0000256" key="5">
    <source>
        <dbReference type="SAM" id="Phobius"/>
    </source>
</evidence>
<comment type="caution">
    <text evidence="6">The sequence shown here is derived from an EMBL/GenBank/DDBJ whole genome shotgun (WGS) entry which is preliminary data.</text>
</comment>
<dbReference type="Pfam" id="PF01226">
    <property type="entry name" value="Form_Nir_trans"/>
    <property type="match status" value="1"/>
</dbReference>
<evidence type="ECO:0000256" key="4">
    <source>
        <dbReference type="ARBA" id="ARBA00023136"/>
    </source>
</evidence>
<comment type="subcellular location">
    <subcellularLocation>
        <location evidence="1">Membrane</location>
        <topology evidence="1">Multi-pass membrane protein</topology>
    </subcellularLocation>
</comment>
<dbReference type="HOGENOM" id="CLU_3387175_0_0_1"/>
<evidence type="ECO:0000256" key="2">
    <source>
        <dbReference type="ARBA" id="ARBA00022692"/>
    </source>
</evidence>
<dbReference type="InterPro" id="IPR000292">
    <property type="entry name" value="For/NO2_transpt"/>
</dbReference>
<name>A0A099NKH1_PICKU</name>
<organism evidence="6 7">
    <name type="scientific">Pichia kudriavzevii</name>
    <name type="common">Yeast</name>
    <name type="synonym">Issatchenkia orientalis</name>
    <dbReference type="NCBI Taxonomy" id="4909"/>
    <lineage>
        <taxon>Eukaryota</taxon>
        <taxon>Fungi</taxon>
        <taxon>Dikarya</taxon>
        <taxon>Ascomycota</taxon>
        <taxon>Saccharomycotina</taxon>
        <taxon>Pichiomycetes</taxon>
        <taxon>Pichiales</taxon>
        <taxon>Pichiaceae</taxon>
        <taxon>Pichia</taxon>
    </lineage>
</organism>
<dbReference type="Gene3D" id="1.20.1080.10">
    <property type="entry name" value="Glycerol uptake facilitator protein"/>
    <property type="match status" value="1"/>
</dbReference>
<keyword evidence="3 5" id="KW-1133">Transmembrane helix</keyword>
<dbReference type="AlphaFoldDB" id="A0A099NKH1"/>
<evidence type="ECO:0000256" key="3">
    <source>
        <dbReference type="ARBA" id="ARBA00022989"/>
    </source>
</evidence>
<dbReference type="GO" id="GO:0022857">
    <property type="term" value="F:transmembrane transporter activity"/>
    <property type="evidence" value="ECO:0007669"/>
    <property type="project" value="InterPro"/>
</dbReference>